<gene>
    <name evidence="1" type="ORF">AV942_20895</name>
</gene>
<sequence length="207" mass="23666">MTSKSELKKSILRNCLSAFKNHDFNILKSGNVTKKVDNDFLVWVGLNVAVYDSYIEINPFVGIHCVPIMKLISELEGEKYSKGRYATFAMHLGNICPEVNAFHFYEDTEIESEALRLVETVNEYGVSHISSFASYDSLLPILEENIPSFGGFPQRVAVCLLLMGKANSAIEFVERKRCEYQKNKILSEHFERFAIPFIEYVKKQFSV</sequence>
<organism evidence="1 2">
    <name type="scientific">Alteromonas mediterranea</name>
    <dbReference type="NCBI Taxonomy" id="314275"/>
    <lineage>
        <taxon>Bacteria</taxon>
        <taxon>Pseudomonadati</taxon>
        <taxon>Pseudomonadota</taxon>
        <taxon>Gammaproteobacteria</taxon>
        <taxon>Alteromonadales</taxon>
        <taxon>Alteromonadaceae</taxon>
        <taxon>Alteromonas/Salinimonas group</taxon>
        <taxon>Alteromonas</taxon>
    </lineage>
</organism>
<reference evidence="1 2" key="1">
    <citation type="submission" date="2015-12" db="EMBL/GenBank/DDBJ databases">
        <title>Intraspecies pangenome expansion in the marine bacterium Alteromonas.</title>
        <authorList>
            <person name="Lopez-Perez M."/>
            <person name="Rodriguez-Valera F."/>
        </authorList>
    </citation>
    <scope>NUCLEOTIDE SEQUENCE [LARGE SCALE GENOMIC DNA]</scope>
    <source>
        <strain evidence="1 2">UM8</strain>
        <plasmid evidence="1 2">pAMEDUM8_300</plasmid>
    </source>
</reference>
<evidence type="ECO:0000313" key="2">
    <source>
        <dbReference type="Proteomes" id="UP000061468"/>
    </source>
</evidence>
<dbReference type="AlphaFoldDB" id="A0AAC8XP74"/>
<proteinExistence type="predicted"/>
<dbReference type="RefSeq" id="WP_015068660.1">
    <property type="nucleotide sequence ID" value="NZ_CAKMLI010000003.1"/>
</dbReference>
<keyword evidence="1" id="KW-0614">Plasmid</keyword>
<dbReference type="EMBL" id="CP013929">
    <property type="protein sequence ID" value="AMJ80838.1"/>
    <property type="molecule type" value="Genomic_DNA"/>
</dbReference>
<accession>A0AAC8XP74</accession>
<dbReference type="Proteomes" id="UP000061468">
    <property type="component" value="Plasmid pAMEDUM8_300"/>
</dbReference>
<evidence type="ECO:0000313" key="1">
    <source>
        <dbReference type="EMBL" id="AMJ80838.1"/>
    </source>
</evidence>
<geneLocation type="plasmid" evidence="1 2">
    <name>pAMEDUM8_300</name>
</geneLocation>
<name>A0AAC8XP74_9ALTE</name>
<evidence type="ECO:0008006" key="3">
    <source>
        <dbReference type="Google" id="ProtNLM"/>
    </source>
</evidence>
<protein>
    <recommendedName>
        <fullName evidence="3">DUF4304 domain-containing protein</fullName>
    </recommendedName>
</protein>